<dbReference type="GO" id="GO:0051536">
    <property type="term" value="F:iron-sulfur cluster binding"/>
    <property type="evidence" value="ECO:0007669"/>
    <property type="project" value="UniProtKB-KW"/>
</dbReference>
<dbReference type="EMBL" id="WMBT01000012">
    <property type="protein sequence ID" value="MTE01661.1"/>
    <property type="molecule type" value="Genomic_DNA"/>
</dbReference>
<dbReference type="RefSeq" id="WP_328288574.1">
    <property type="nucleotide sequence ID" value="NZ_WMBT01000012.1"/>
</dbReference>
<keyword evidence="3" id="KW-0408">Iron</keyword>
<name>A0A6L6HTU6_9RHOB</name>
<dbReference type="Gene3D" id="3.40.50.11890">
    <property type="match status" value="1"/>
</dbReference>
<keyword evidence="2" id="KW-0479">Metal-binding</keyword>
<dbReference type="InterPro" id="IPR010327">
    <property type="entry name" value="FldB/FldC_alpha/beta"/>
</dbReference>
<evidence type="ECO:0000313" key="5">
    <source>
        <dbReference type="EMBL" id="MTE01661.1"/>
    </source>
</evidence>
<comment type="similarity">
    <text evidence="1">Belongs to the FldB/FldC dehydratase alpha/beta subunit family.</text>
</comment>
<accession>A0A6L6HTU6</accession>
<dbReference type="Pfam" id="PF06050">
    <property type="entry name" value="HGD-D"/>
    <property type="match status" value="1"/>
</dbReference>
<reference evidence="5 6" key="1">
    <citation type="submission" date="2019-11" db="EMBL/GenBank/DDBJ databases">
        <authorList>
            <person name="Lang L."/>
        </authorList>
    </citation>
    <scope>NUCLEOTIDE SEQUENCE [LARGE SCALE GENOMIC DNA]</scope>
    <source>
        <strain evidence="5 6">YIM 132242</strain>
    </source>
</reference>
<dbReference type="PANTHER" id="PTHR30548">
    <property type="entry name" value="2-HYDROXYGLUTARYL-COA DEHYDRATASE, D-COMPONENT-RELATED"/>
    <property type="match status" value="1"/>
</dbReference>
<evidence type="ECO:0000256" key="2">
    <source>
        <dbReference type="ARBA" id="ARBA00022723"/>
    </source>
</evidence>
<dbReference type="AlphaFoldDB" id="A0A6L6HTU6"/>
<proteinExistence type="inferred from homology"/>
<keyword evidence="4" id="KW-0411">Iron-sulfur</keyword>
<evidence type="ECO:0000256" key="3">
    <source>
        <dbReference type="ARBA" id="ARBA00023004"/>
    </source>
</evidence>
<evidence type="ECO:0000256" key="1">
    <source>
        <dbReference type="ARBA" id="ARBA00005806"/>
    </source>
</evidence>
<gene>
    <name evidence="5" type="ORF">GIY56_15335</name>
</gene>
<dbReference type="Gene3D" id="1.20.1270.370">
    <property type="match status" value="1"/>
</dbReference>
<protein>
    <submittedName>
        <fullName evidence="5">2-hydroxyacyl-CoA dehydratase</fullName>
    </submittedName>
</protein>
<keyword evidence="6" id="KW-1185">Reference proteome</keyword>
<dbReference type="Proteomes" id="UP000481417">
    <property type="component" value="Unassembled WGS sequence"/>
</dbReference>
<dbReference type="GO" id="GO:0046872">
    <property type="term" value="F:metal ion binding"/>
    <property type="evidence" value="ECO:0007669"/>
    <property type="project" value="UniProtKB-KW"/>
</dbReference>
<dbReference type="Gene3D" id="3.40.50.11900">
    <property type="match status" value="1"/>
</dbReference>
<dbReference type="PANTHER" id="PTHR30548:SF5">
    <property type="entry name" value="SUBUNIT OF OXYGEN-SENSITIVE 2-HYDROXYISOCAPROYL-COA DEHYDRATASE"/>
    <property type="match status" value="1"/>
</dbReference>
<evidence type="ECO:0000256" key="4">
    <source>
        <dbReference type="ARBA" id="ARBA00023014"/>
    </source>
</evidence>
<sequence length="385" mass="43504">MQDILDRMRQVAESPLDYAAEWKARTGRKVIGLLPMHFPGELAHAAGCLPVILQADDEPITVGQANIFSFYCGYNRSLVDQVTRGALDGLDAIMFGDHCVQLLGTADIIRDQRPDMPILFNQLCSVLDADWAMRETRNTFVQLWKELETLTGQPIPEETARASIRAFNRSRGQMRELYRLRKRGEVSITGRDMQAVIKSSMVMEKGEHLALMDRLLAEIPRHAPSQGAVPVYLSGHLCHAPDPAIMDLIEDCGATIVNDDLFTGWRFIHADMDDGLLPAEAMARWYVDKNRKVPCPTRATKSQDWEDYLLEQCAESGARGLIVLMVKFCEPHMYFYPEIKEAFDARGVPHLLLETEHEEMPMEALKTRVETFVEITKRRSAAEAA</sequence>
<organism evidence="5 6">
    <name type="scientific">Paracoccus lichenicola</name>
    <dbReference type="NCBI Taxonomy" id="2665644"/>
    <lineage>
        <taxon>Bacteria</taxon>
        <taxon>Pseudomonadati</taxon>
        <taxon>Pseudomonadota</taxon>
        <taxon>Alphaproteobacteria</taxon>
        <taxon>Rhodobacterales</taxon>
        <taxon>Paracoccaceae</taxon>
        <taxon>Paracoccus</taxon>
    </lineage>
</organism>
<comment type="caution">
    <text evidence="5">The sequence shown here is derived from an EMBL/GenBank/DDBJ whole genome shotgun (WGS) entry which is preliminary data.</text>
</comment>
<evidence type="ECO:0000313" key="6">
    <source>
        <dbReference type="Proteomes" id="UP000481417"/>
    </source>
</evidence>